<proteinExistence type="predicted"/>
<comment type="caution">
    <text evidence="2">The sequence shown here is derived from an EMBL/GenBank/DDBJ whole genome shotgun (WGS) entry which is preliminary data.</text>
</comment>
<dbReference type="InterPro" id="IPR032675">
    <property type="entry name" value="LRR_dom_sf"/>
</dbReference>
<dbReference type="Gene3D" id="3.80.10.10">
    <property type="entry name" value="Ribonuclease Inhibitor"/>
    <property type="match status" value="1"/>
</dbReference>
<evidence type="ECO:0008006" key="4">
    <source>
        <dbReference type="Google" id="ProtNLM"/>
    </source>
</evidence>
<keyword evidence="3" id="KW-1185">Reference proteome</keyword>
<dbReference type="AlphaFoldDB" id="A0AAD5VWR6"/>
<dbReference type="Proteomes" id="UP001213000">
    <property type="component" value="Unassembled WGS sequence"/>
</dbReference>
<evidence type="ECO:0000256" key="1">
    <source>
        <dbReference type="SAM" id="MobiDB-lite"/>
    </source>
</evidence>
<organism evidence="2 3">
    <name type="scientific">Leucocoprinus birnbaumii</name>
    <dbReference type="NCBI Taxonomy" id="56174"/>
    <lineage>
        <taxon>Eukaryota</taxon>
        <taxon>Fungi</taxon>
        <taxon>Dikarya</taxon>
        <taxon>Basidiomycota</taxon>
        <taxon>Agaricomycotina</taxon>
        <taxon>Agaricomycetes</taxon>
        <taxon>Agaricomycetidae</taxon>
        <taxon>Agaricales</taxon>
        <taxon>Agaricineae</taxon>
        <taxon>Agaricaceae</taxon>
        <taxon>Leucocoprinus</taxon>
    </lineage>
</organism>
<protein>
    <recommendedName>
        <fullName evidence="4">F-box domain-containing protein</fullName>
    </recommendedName>
</protein>
<dbReference type="Gene3D" id="1.20.1280.50">
    <property type="match status" value="1"/>
</dbReference>
<dbReference type="PANTHER" id="PTHR38926">
    <property type="entry name" value="F-BOX DOMAIN CONTAINING PROTEIN, EXPRESSED"/>
    <property type="match status" value="1"/>
</dbReference>
<reference evidence="2" key="1">
    <citation type="submission" date="2022-07" db="EMBL/GenBank/DDBJ databases">
        <title>Genome Sequence of Leucocoprinus birnbaumii.</title>
        <authorList>
            <person name="Buettner E."/>
        </authorList>
    </citation>
    <scope>NUCLEOTIDE SEQUENCE</scope>
    <source>
        <strain evidence="2">VT141</strain>
    </source>
</reference>
<accession>A0AAD5VWR6</accession>
<dbReference type="PANTHER" id="PTHR38926:SF5">
    <property type="entry name" value="F-BOX AND LEUCINE-RICH REPEAT PROTEIN 6"/>
    <property type="match status" value="1"/>
</dbReference>
<evidence type="ECO:0000313" key="3">
    <source>
        <dbReference type="Proteomes" id="UP001213000"/>
    </source>
</evidence>
<evidence type="ECO:0000313" key="2">
    <source>
        <dbReference type="EMBL" id="KAJ3570923.1"/>
    </source>
</evidence>
<sequence length="580" mass="65998">MPILPPASKSLLRDTQRPISGDSPITRLRQEKESRLKEISASVSHLQKLQNSLSLERQGLMNYIAKTESIVSQFNHLPLEIVEEIFYHCLPIAHNAVTSIHEPPLLLGRVCKTWRHVAYSTPRLWTTLHIVVIVSDPPTYHKERDAKVDGISAWISRSGVLPLSISVYRDNLPSPWLDPPFEHQFQPYFDAIFTQSHRWKSLYFMLRDVNWTDILSRIRSSDVPSLEELRVLDHVKSASWMVSSRDMEAVSTFSRGDGILCAPRLRSLALPHYIAHILGRDMRWDRLTSLDITYHSVPFLADFARIAAQCGSLSHLTMAFTPVSSSYQGLDTWPSSFTSQTDPLSPPSPITLPSLQSLSIRGRPGYDDAVCETFIRLSTPALRHLTWQRPSADPLNVPIKSTMVQILQVFIARLVNPLEELHLILDLVRKSVLIGILSLVPRLKRLSLAGEFPPVSLYSPSFSFTQSSRFFNDHLLQEFMLSTLAKRSDNTTSIDTESSEGPKMPLCPDLEVVHFLGVEFTPESVAMFLRSRAATNLRKLSIVFMSNRRVRLHEEHRDGIPELERLARDIWCSAFIFRIR</sequence>
<dbReference type="EMBL" id="JANIEX010000211">
    <property type="protein sequence ID" value="KAJ3570923.1"/>
    <property type="molecule type" value="Genomic_DNA"/>
</dbReference>
<feature type="region of interest" description="Disordered" evidence="1">
    <location>
        <begin position="1"/>
        <end position="23"/>
    </location>
</feature>
<dbReference type="SUPFAM" id="SSF52047">
    <property type="entry name" value="RNI-like"/>
    <property type="match status" value="1"/>
</dbReference>
<gene>
    <name evidence="2" type="ORF">NP233_g4092</name>
</gene>
<name>A0AAD5VWR6_9AGAR</name>